<dbReference type="OMA" id="MMLRTQR"/>
<reference evidence="4 5" key="1">
    <citation type="journal article" date="2016" name="G3 (Bethesda)">
        <title>First Draft Assembly and Annotation of the Genome of a California Endemic Oak Quercus lobata Nee (Fagaceae).</title>
        <authorList>
            <person name="Sork V.L."/>
            <person name="Fitz-Gibbon S.T."/>
            <person name="Puiu D."/>
            <person name="Crepeau M."/>
            <person name="Gugger P.F."/>
            <person name="Sherman R."/>
            <person name="Stevens K."/>
            <person name="Langley C.H."/>
            <person name="Pellegrini M."/>
            <person name="Salzberg S.L."/>
        </authorList>
    </citation>
    <scope>NUCLEOTIDE SEQUENCE [LARGE SCALE GENOMIC DNA]</scope>
    <source>
        <strain evidence="4 5">cv. SW786</strain>
    </source>
</reference>
<feature type="repeat" description="PPR" evidence="3">
    <location>
        <begin position="182"/>
        <end position="216"/>
    </location>
</feature>
<dbReference type="KEGG" id="qlo:115980252"/>
<feature type="repeat" description="PPR" evidence="3">
    <location>
        <begin position="114"/>
        <end position="148"/>
    </location>
</feature>
<gene>
    <name evidence="4" type="primary">LOC115980252</name>
</gene>
<dbReference type="EnsemblPlants" id="QL03p009030:mrna">
    <property type="protein sequence ID" value="QL03p009030:mrna:CDS:1"/>
    <property type="gene ID" value="QL03p009030"/>
</dbReference>
<reference evidence="4" key="2">
    <citation type="submission" date="2021-01" db="UniProtKB">
        <authorList>
            <consortium name="EnsemblPlants"/>
        </authorList>
    </citation>
    <scope>IDENTIFICATION</scope>
</reference>
<evidence type="ECO:0008006" key="6">
    <source>
        <dbReference type="Google" id="ProtNLM"/>
    </source>
</evidence>
<evidence type="ECO:0000313" key="5">
    <source>
        <dbReference type="Proteomes" id="UP000594261"/>
    </source>
</evidence>
<dbReference type="InterPro" id="IPR011990">
    <property type="entry name" value="TPR-like_helical_dom_sf"/>
</dbReference>
<keyword evidence="2" id="KW-0677">Repeat</keyword>
<keyword evidence="5" id="KW-1185">Reference proteome</keyword>
<dbReference type="GeneID" id="115980252"/>
<organism evidence="4 5">
    <name type="scientific">Quercus lobata</name>
    <name type="common">Valley oak</name>
    <dbReference type="NCBI Taxonomy" id="97700"/>
    <lineage>
        <taxon>Eukaryota</taxon>
        <taxon>Viridiplantae</taxon>
        <taxon>Streptophyta</taxon>
        <taxon>Embryophyta</taxon>
        <taxon>Tracheophyta</taxon>
        <taxon>Spermatophyta</taxon>
        <taxon>Magnoliopsida</taxon>
        <taxon>eudicotyledons</taxon>
        <taxon>Gunneridae</taxon>
        <taxon>Pentapetalae</taxon>
        <taxon>rosids</taxon>
        <taxon>fabids</taxon>
        <taxon>Fagales</taxon>
        <taxon>Fagaceae</taxon>
        <taxon>Quercus</taxon>
    </lineage>
</organism>
<dbReference type="RefSeq" id="XP_030958388.1">
    <property type="nucleotide sequence ID" value="XM_031102528.1"/>
</dbReference>
<dbReference type="EMBL" id="LRBV02000003">
    <property type="status" value="NOT_ANNOTATED_CDS"/>
    <property type="molecule type" value="Genomic_DNA"/>
</dbReference>
<dbReference type="Gramene" id="QL03p009030:mrna">
    <property type="protein sequence ID" value="QL03p009030:mrna:CDS:1"/>
    <property type="gene ID" value="QL03p009030"/>
</dbReference>
<dbReference type="Pfam" id="PF13041">
    <property type="entry name" value="PPR_2"/>
    <property type="match status" value="2"/>
</dbReference>
<dbReference type="Proteomes" id="UP000594261">
    <property type="component" value="Chromosome 3"/>
</dbReference>
<evidence type="ECO:0000313" key="4">
    <source>
        <dbReference type="EnsemblPlants" id="QL03p009030:mrna:CDS:1"/>
    </source>
</evidence>
<dbReference type="OrthoDB" id="1709053at2759"/>
<proteinExistence type="inferred from homology"/>
<name>A0A7N2L3G8_QUELO</name>
<protein>
    <recommendedName>
        <fullName evidence="6">Pentatricopeptide repeat-containing protein</fullName>
    </recommendedName>
</protein>
<dbReference type="InterPro" id="IPR002885">
    <property type="entry name" value="PPR_rpt"/>
</dbReference>
<evidence type="ECO:0000256" key="1">
    <source>
        <dbReference type="ARBA" id="ARBA00007626"/>
    </source>
</evidence>
<dbReference type="PANTHER" id="PTHR47941">
    <property type="entry name" value="PENTATRICOPEPTIDE REPEAT-CONTAINING PROTEIN 3, MITOCHONDRIAL"/>
    <property type="match status" value="1"/>
</dbReference>
<evidence type="ECO:0000256" key="2">
    <source>
        <dbReference type="ARBA" id="ARBA00022737"/>
    </source>
</evidence>
<sequence length="245" mass="27470">MGTLLRSSHTCFRSYCYSTLTAAAATTSIASAKKNPNHNQSQNQFLKPVRDQCKSRSFRNVDHALDVFDKMLHTRPLPSIYDFNHVLGVIARMKHYPVVISLIKRIKSFGVSPDVYTLNVLINCFCQLNHLDFGFSVLATILKLGYHPDSITLNTLVKGLCGLLEEASEIFEKMDGSGCSPDDRTYNTIIQGLLQHNETSKAIKYLEIMVDKGFSADTTVASKLFDLLSSNQVDKNIQEFLQKPK</sequence>
<dbReference type="InParanoid" id="A0A7N2L3G8"/>
<dbReference type="AlphaFoldDB" id="A0A7N2L3G8"/>
<dbReference type="PROSITE" id="PS51375">
    <property type="entry name" value="PPR"/>
    <property type="match status" value="2"/>
</dbReference>
<evidence type="ECO:0000256" key="3">
    <source>
        <dbReference type="PROSITE-ProRule" id="PRU00708"/>
    </source>
</evidence>
<dbReference type="Gene3D" id="1.25.40.10">
    <property type="entry name" value="Tetratricopeptide repeat domain"/>
    <property type="match status" value="2"/>
</dbReference>
<comment type="similarity">
    <text evidence="1">Belongs to the PPR family. P subfamily.</text>
</comment>
<dbReference type="NCBIfam" id="TIGR00756">
    <property type="entry name" value="PPR"/>
    <property type="match status" value="3"/>
</dbReference>
<accession>A0A7N2L3G8</accession>